<keyword evidence="3" id="KW-1185">Reference proteome</keyword>
<organism evidence="2 3">
    <name type="scientific">Linnemannia schmuckeri</name>
    <dbReference type="NCBI Taxonomy" id="64567"/>
    <lineage>
        <taxon>Eukaryota</taxon>
        <taxon>Fungi</taxon>
        <taxon>Fungi incertae sedis</taxon>
        <taxon>Mucoromycota</taxon>
        <taxon>Mortierellomycotina</taxon>
        <taxon>Mortierellomycetes</taxon>
        <taxon>Mortierellales</taxon>
        <taxon>Mortierellaceae</taxon>
        <taxon>Linnemannia</taxon>
    </lineage>
</organism>
<feature type="compositionally biased region" description="Basic residues" evidence="1">
    <location>
        <begin position="143"/>
        <end position="152"/>
    </location>
</feature>
<evidence type="ECO:0000256" key="1">
    <source>
        <dbReference type="SAM" id="MobiDB-lite"/>
    </source>
</evidence>
<accession>A0A9P5RPS1</accession>
<sequence length="171" mass="19880">MQYNIDSDAAEEVMLRYVLALSTRFTERPRKDRSKTNLHFYFQEEFHHLSDAVFRSCFRTTKECFKSLMDFLPKRADCVYEIRRGSASSPISDSVLVTSLSSTFRPVPARLDSLHRAYPASCTDTSRLEVALRNSTRINYCKNNRKHPHKSRYTSDLPHRTLARSPQSPIK</sequence>
<comment type="caution">
    <text evidence="2">The sequence shown here is derived from an EMBL/GenBank/DDBJ whole genome shotgun (WGS) entry which is preliminary data.</text>
</comment>
<gene>
    <name evidence="2" type="ORF">BG015_001468</name>
</gene>
<dbReference type="EMBL" id="JAAAUQ010001265">
    <property type="protein sequence ID" value="KAF9140910.1"/>
    <property type="molecule type" value="Genomic_DNA"/>
</dbReference>
<evidence type="ECO:0000313" key="3">
    <source>
        <dbReference type="Proteomes" id="UP000748756"/>
    </source>
</evidence>
<feature type="non-terminal residue" evidence="2">
    <location>
        <position position="1"/>
    </location>
</feature>
<feature type="region of interest" description="Disordered" evidence="1">
    <location>
        <begin position="143"/>
        <end position="171"/>
    </location>
</feature>
<dbReference type="Proteomes" id="UP000748756">
    <property type="component" value="Unassembled WGS sequence"/>
</dbReference>
<protein>
    <submittedName>
        <fullName evidence="2">Uncharacterized protein</fullName>
    </submittedName>
</protein>
<proteinExistence type="predicted"/>
<reference evidence="2" key="1">
    <citation type="journal article" date="2020" name="Fungal Divers.">
        <title>Resolving the Mortierellaceae phylogeny through synthesis of multi-gene phylogenetics and phylogenomics.</title>
        <authorList>
            <person name="Vandepol N."/>
            <person name="Liber J."/>
            <person name="Desiro A."/>
            <person name="Na H."/>
            <person name="Kennedy M."/>
            <person name="Barry K."/>
            <person name="Grigoriev I.V."/>
            <person name="Miller A.N."/>
            <person name="O'Donnell K."/>
            <person name="Stajich J.E."/>
            <person name="Bonito G."/>
        </authorList>
    </citation>
    <scope>NUCLEOTIDE SEQUENCE</scope>
    <source>
        <strain evidence="2">NRRL 6426</strain>
    </source>
</reference>
<dbReference type="AlphaFoldDB" id="A0A9P5RPS1"/>
<evidence type="ECO:0000313" key="2">
    <source>
        <dbReference type="EMBL" id="KAF9140910.1"/>
    </source>
</evidence>
<dbReference type="OrthoDB" id="2445244at2759"/>
<name>A0A9P5RPS1_9FUNG</name>